<dbReference type="PANTHER" id="PTHR10880:SF48">
    <property type="entry name" value="MORTALITY FACTOR 4 LIKE 2"/>
    <property type="match status" value="1"/>
</dbReference>
<dbReference type="FunFam" id="2.30.30.140:FF:000129">
    <property type="entry name" value="NuA4 complex subunit EAF3 homolog"/>
    <property type="match status" value="1"/>
</dbReference>
<comment type="subcellular location">
    <subcellularLocation>
        <location evidence="1">Nucleus</location>
    </subcellularLocation>
</comment>
<evidence type="ECO:0000256" key="4">
    <source>
        <dbReference type="ARBA" id="ARBA00023015"/>
    </source>
</evidence>
<proteinExistence type="predicted"/>
<evidence type="ECO:0000256" key="1">
    <source>
        <dbReference type="ARBA" id="ARBA00004123"/>
    </source>
</evidence>
<gene>
    <name evidence="10" type="primary">Dvir\GJ24036</name>
    <name evidence="10" type="ORF">Dvir_GJ24036</name>
</gene>
<dbReference type="InterPro" id="IPR008676">
    <property type="entry name" value="MRG"/>
</dbReference>
<dbReference type="InterPro" id="IPR016197">
    <property type="entry name" value="Chromo-like_dom_sf"/>
</dbReference>
<evidence type="ECO:0000256" key="6">
    <source>
        <dbReference type="ARBA" id="ARBA00023204"/>
    </source>
</evidence>
<dbReference type="eggNOG" id="KOG3001">
    <property type="taxonomic scope" value="Eukaryota"/>
</dbReference>
<dbReference type="InterPro" id="IPR000953">
    <property type="entry name" value="Chromo/chromo_shadow_dom"/>
</dbReference>
<dbReference type="FunFam" id="1.10.274.30:FF:000001">
    <property type="entry name" value="Mortality factor 4-like protein 1"/>
    <property type="match status" value="1"/>
</dbReference>
<feature type="domain" description="Chromo" evidence="9">
    <location>
        <begin position="59"/>
        <end position="112"/>
    </location>
</feature>
<dbReference type="Proteomes" id="UP000008792">
    <property type="component" value="Unassembled WGS sequence"/>
</dbReference>
<feature type="region of interest" description="Disordered" evidence="8">
    <location>
        <begin position="112"/>
        <end position="287"/>
    </location>
</feature>
<dbReference type="PROSITE" id="PS51640">
    <property type="entry name" value="MRG"/>
    <property type="match status" value="1"/>
</dbReference>
<dbReference type="Gene3D" id="2.30.30.140">
    <property type="match status" value="1"/>
</dbReference>
<keyword evidence="3" id="KW-0156">Chromatin regulator</keyword>
<dbReference type="STRING" id="7244.B4LZY7"/>
<protein>
    <recommendedName>
        <fullName evidence="9">Chromo domain-containing protein</fullName>
    </recommendedName>
</protein>
<dbReference type="CDD" id="cd18983">
    <property type="entry name" value="CBD_MSL3_like"/>
    <property type="match status" value="1"/>
</dbReference>
<feature type="compositionally biased region" description="Low complexity" evidence="8">
    <location>
        <begin position="157"/>
        <end position="205"/>
    </location>
</feature>
<dbReference type="OrthoDB" id="124855at2759"/>
<dbReference type="SMART" id="SM00298">
    <property type="entry name" value="CHROMO"/>
    <property type="match status" value="1"/>
</dbReference>
<dbReference type="GO" id="GO:0006281">
    <property type="term" value="P:DNA repair"/>
    <property type="evidence" value="ECO:0007669"/>
    <property type="project" value="UniProtKB-KW"/>
</dbReference>
<evidence type="ECO:0000256" key="7">
    <source>
        <dbReference type="ARBA" id="ARBA00023242"/>
    </source>
</evidence>
<keyword evidence="11" id="KW-1185">Reference proteome</keyword>
<dbReference type="SUPFAM" id="SSF54160">
    <property type="entry name" value="Chromo domain-like"/>
    <property type="match status" value="1"/>
</dbReference>
<sequence>MYIYQGCQPAQISCDALANIFNLKMGEVKPVKMDSWAPSDAATIFADGERVLCFHGPLIYEAKVLKTKPESSPVEYYIHYAGWSKNWDEWVPESRVLKYNEDNVKRQKELARVYGERSKKDNKKGSAKAKKMEQVGNESRASTPSKDGNTSLPATGTSSNAASTPTVAAPPTAKNETINSSNNTTTSSSTATTTTSRSNRKSTQSATASVRPSTPSAAGADKKDESSAADNTEDEVATPAPPKAKRMSSQNSNSDLRSSLNAGNGPDASTTTAQPPQQPTTTSTTAANAAVAAAAATTDAPCVESEETYTAKLEVKIKIPDELKHYLTDDWYAVVREHKLLELPAKVTVQQIADQYLAHKKSVKSTSASKEVAINDVLDGIIEYFNVMLGSQLLYKFERTQYADIMQKHPDTPLSELYGSFHLLRLFVRLGSMLSYSALDQPAMQTLLAHLHDFLKFLVKNSAMYFNMTNFINVDPEYVRNAQ</sequence>
<dbReference type="GO" id="GO:0006355">
    <property type="term" value="P:regulation of DNA-templated transcription"/>
    <property type="evidence" value="ECO:0007669"/>
    <property type="project" value="InterPro"/>
</dbReference>
<organism evidence="10 11">
    <name type="scientific">Drosophila virilis</name>
    <name type="common">Fruit fly</name>
    <dbReference type="NCBI Taxonomy" id="7244"/>
    <lineage>
        <taxon>Eukaryota</taxon>
        <taxon>Metazoa</taxon>
        <taxon>Ecdysozoa</taxon>
        <taxon>Arthropoda</taxon>
        <taxon>Hexapoda</taxon>
        <taxon>Insecta</taxon>
        <taxon>Pterygota</taxon>
        <taxon>Neoptera</taxon>
        <taxon>Endopterygota</taxon>
        <taxon>Diptera</taxon>
        <taxon>Brachycera</taxon>
        <taxon>Muscomorpha</taxon>
        <taxon>Ephydroidea</taxon>
        <taxon>Drosophilidae</taxon>
        <taxon>Drosophila</taxon>
    </lineage>
</organism>
<keyword evidence="4" id="KW-0805">Transcription regulation</keyword>
<dbReference type="InterPro" id="IPR026541">
    <property type="entry name" value="MRG_dom"/>
</dbReference>
<dbReference type="InterPro" id="IPR025995">
    <property type="entry name" value="Tudor-knot"/>
</dbReference>
<feature type="compositionally biased region" description="Low complexity" evidence="8">
    <location>
        <begin position="248"/>
        <end position="287"/>
    </location>
</feature>
<dbReference type="AlphaFoldDB" id="B4LZY7"/>
<dbReference type="Pfam" id="PF05712">
    <property type="entry name" value="MRG"/>
    <property type="match status" value="1"/>
</dbReference>
<dbReference type="HOGENOM" id="CLU_039566_4_0_1"/>
<accession>B4LZY7</accession>
<evidence type="ECO:0000259" key="9">
    <source>
        <dbReference type="SMART" id="SM00298"/>
    </source>
</evidence>
<keyword evidence="6" id="KW-0234">DNA repair</keyword>
<dbReference type="InterPro" id="IPR038217">
    <property type="entry name" value="MRG_C_sf"/>
</dbReference>
<evidence type="ECO:0000256" key="3">
    <source>
        <dbReference type="ARBA" id="ARBA00022853"/>
    </source>
</evidence>
<keyword evidence="7" id="KW-0539">Nucleus</keyword>
<dbReference type="Gene3D" id="1.10.274.30">
    <property type="entry name" value="MRG domain"/>
    <property type="match status" value="1"/>
</dbReference>
<dbReference type="GO" id="GO:0005634">
    <property type="term" value="C:nucleus"/>
    <property type="evidence" value="ECO:0007669"/>
    <property type="project" value="UniProtKB-SubCell"/>
</dbReference>
<dbReference type="FunCoup" id="B4LZY7">
    <property type="interactions" value="1661"/>
</dbReference>
<feature type="compositionally biased region" description="Polar residues" evidence="8">
    <location>
        <begin position="136"/>
        <end position="156"/>
    </location>
</feature>
<dbReference type="SMR" id="B4LZY7"/>
<name>B4LZY7_DROVI</name>
<dbReference type="GO" id="GO:0035267">
    <property type="term" value="C:NuA4 histone acetyltransferase complex"/>
    <property type="evidence" value="ECO:0007669"/>
    <property type="project" value="TreeGrafter"/>
</dbReference>
<keyword evidence="5" id="KW-0804">Transcription</keyword>
<reference evidence="10 11" key="1">
    <citation type="journal article" date="2007" name="Nature">
        <title>Evolution of genes and genomes on the Drosophila phylogeny.</title>
        <authorList>
            <consortium name="Drosophila 12 Genomes Consortium"/>
            <person name="Clark A.G."/>
            <person name="Eisen M.B."/>
            <person name="Smith D.R."/>
            <person name="Bergman C.M."/>
            <person name="Oliver B."/>
            <person name="Markow T.A."/>
            <person name="Kaufman T.C."/>
            <person name="Kellis M."/>
            <person name="Gelbart W."/>
            <person name="Iyer V.N."/>
            <person name="Pollard D.A."/>
            <person name="Sackton T.B."/>
            <person name="Larracuente A.M."/>
            <person name="Singh N.D."/>
            <person name="Abad J.P."/>
            <person name="Abt D.N."/>
            <person name="Adryan B."/>
            <person name="Aguade M."/>
            <person name="Akashi H."/>
            <person name="Anderson W.W."/>
            <person name="Aquadro C.F."/>
            <person name="Ardell D.H."/>
            <person name="Arguello R."/>
            <person name="Artieri C.G."/>
            <person name="Barbash D.A."/>
            <person name="Barker D."/>
            <person name="Barsanti P."/>
            <person name="Batterham P."/>
            <person name="Batzoglou S."/>
            <person name="Begun D."/>
            <person name="Bhutkar A."/>
            <person name="Blanco E."/>
            <person name="Bosak S.A."/>
            <person name="Bradley R.K."/>
            <person name="Brand A.D."/>
            <person name="Brent M.R."/>
            <person name="Brooks A.N."/>
            <person name="Brown R.H."/>
            <person name="Butlin R.K."/>
            <person name="Caggese C."/>
            <person name="Calvi B.R."/>
            <person name="Bernardo de Carvalho A."/>
            <person name="Caspi A."/>
            <person name="Castrezana S."/>
            <person name="Celniker S.E."/>
            <person name="Chang J.L."/>
            <person name="Chapple C."/>
            <person name="Chatterji S."/>
            <person name="Chinwalla A."/>
            <person name="Civetta A."/>
            <person name="Clifton S.W."/>
            <person name="Comeron J.M."/>
            <person name="Costello J.C."/>
            <person name="Coyne J.A."/>
            <person name="Daub J."/>
            <person name="David R.G."/>
            <person name="Delcher A.L."/>
            <person name="Delehaunty K."/>
            <person name="Do C.B."/>
            <person name="Ebling H."/>
            <person name="Edwards K."/>
            <person name="Eickbush T."/>
            <person name="Evans J.D."/>
            <person name="Filipski A."/>
            <person name="Findeiss S."/>
            <person name="Freyhult E."/>
            <person name="Fulton L."/>
            <person name="Fulton R."/>
            <person name="Garcia A.C."/>
            <person name="Gardiner A."/>
            <person name="Garfield D.A."/>
            <person name="Garvin B.E."/>
            <person name="Gibson G."/>
            <person name="Gilbert D."/>
            <person name="Gnerre S."/>
            <person name="Godfrey J."/>
            <person name="Good R."/>
            <person name="Gotea V."/>
            <person name="Gravely B."/>
            <person name="Greenberg A.J."/>
            <person name="Griffiths-Jones S."/>
            <person name="Gross S."/>
            <person name="Guigo R."/>
            <person name="Gustafson E.A."/>
            <person name="Haerty W."/>
            <person name="Hahn M.W."/>
            <person name="Halligan D.L."/>
            <person name="Halpern A.L."/>
            <person name="Halter G.M."/>
            <person name="Han M.V."/>
            <person name="Heger A."/>
            <person name="Hillier L."/>
            <person name="Hinrichs A.S."/>
            <person name="Holmes I."/>
            <person name="Hoskins R.A."/>
            <person name="Hubisz M.J."/>
            <person name="Hultmark D."/>
            <person name="Huntley M.A."/>
            <person name="Jaffe D.B."/>
            <person name="Jagadeeshan S."/>
            <person name="Jeck W.R."/>
            <person name="Johnson J."/>
            <person name="Jones C.D."/>
            <person name="Jordan W.C."/>
            <person name="Karpen G.H."/>
            <person name="Kataoka E."/>
            <person name="Keightley P.D."/>
            <person name="Kheradpour P."/>
            <person name="Kirkness E.F."/>
            <person name="Koerich L.B."/>
            <person name="Kristiansen K."/>
            <person name="Kudrna D."/>
            <person name="Kulathinal R.J."/>
            <person name="Kumar S."/>
            <person name="Kwok R."/>
            <person name="Lander E."/>
            <person name="Langley C.H."/>
            <person name="Lapoint R."/>
            <person name="Lazzaro B.P."/>
            <person name="Lee S.J."/>
            <person name="Levesque L."/>
            <person name="Li R."/>
            <person name="Lin C.F."/>
            <person name="Lin M.F."/>
            <person name="Lindblad-Toh K."/>
            <person name="Llopart A."/>
            <person name="Long M."/>
            <person name="Low L."/>
            <person name="Lozovsky E."/>
            <person name="Lu J."/>
            <person name="Luo M."/>
            <person name="Machado C.A."/>
            <person name="Makalowski W."/>
            <person name="Marzo M."/>
            <person name="Matsuda M."/>
            <person name="Matzkin L."/>
            <person name="McAllister B."/>
            <person name="McBride C.S."/>
            <person name="McKernan B."/>
            <person name="McKernan K."/>
            <person name="Mendez-Lago M."/>
            <person name="Minx P."/>
            <person name="Mollenhauer M.U."/>
            <person name="Montooth K."/>
            <person name="Mount S.M."/>
            <person name="Mu X."/>
            <person name="Myers E."/>
            <person name="Negre B."/>
            <person name="Newfeld S."/>
            <person name="Nielsen R."/>
            <person name="Noor M.A."/>
            <person name="O'Grady P."/>
            <person name="Pachter L."/>
            <person name="Papaceit M."/>
            <person name="Parisi M.J."/>
            <person name="Parisi M."/>
            <person name="Parts L."/>
            <person name="Pedersen J.S."/>
            <person name="Pesole G."/>
            <person name="Phillippy A.M."/>
            <person name="Ponting C.P."/>
            <person name="Pop M."/>
            <person name="Porcelli D."/>
            <person name="Powell J.R."/>
            <person name="Prohaska S."/>
            <person name="Pruitt K."/>
            <person name="Puig M."/>
            <person name="Quesneville H."/>
            <person name="Ram K.R."/>
            <person name="Rand D."/>
            <person name="Rasmussen M.D."/>
            <person name="Reed L.K."/>
            <person name="Reenan R."/>
            <person name="Reily A."/>
            <person name="Remington K.A."/>
            <person name="Rieger T.T."/>
            <person name="Ritchie M.G."/>
            <person name="Robin C."/>
            <person name="Rogers Y.H."/>
            <person name="Rohde C."/>
            <person name="Rozas J."/>
            <person name="Rubenfield M.J."/>
            <person name="Ruiz A."/>
            <person name="Russo S."/>
            <person name="Salzberg S.L."/>
            <person name="Sanchez-Gracia A."/>
            <person name="Saranga D.J."/>
            <person name="Sato H."/>
            <person name="Schaeffer S.W."/>
            <person name="Schatz M.C."/>
            <person name="Schlenke T."/>
            <person name="Schwartz R."/>
            <person name="Segarra C."/>
            <person name="Singh R.S."/>
            <person name="Sirot L."/>
            <person name="Sirota M."/>
            <person name="Sisneros N.B."/>
            <person name="Smith C.D."/>
            <person name="Smith T.F."/>
            <person name="Spieth J."/>
            <person name="Stage D.E."/>
            <person name="Stark A."/>
            <person name="Stephan W."/>
            <person name="Strausberg R.L."/>
            <person name="Strempel S."/>
            <person name="Sturgill D."/>
            <person name="Sutton G."/>
            <person name="Sutton G.G."/>
            <person name="Tao W."/>
            <person name="Teichmann S."/>
            <person name="Tobari Y.N."/>
            <person name="Tomimura Y."/>
            <person name="Tsolas J.M."/>
            <person name="Valente V.L."/>
            <person name="Venter E."/>
            <person name="Venter J.C."/>
            <person name="Vicario S."/>
            <person name="Vieira F.G."/>
            <person name="Vilella A.J."/>
            <person name="Villasante A."/>
            <person name="Walenz B."/>
            <person name="Wang J."/>
            <person name="Wasserman M."/>
            <person name="Watts T."/>
            <person name="Wilson D."/>
            <person name="Wilson R.K."/>
            <person name="Wing R.A."/>
            <person name="Wolfner M.F."/>
            <person name="Wong A."/>
            <person name="Wong G.K."/>
            <person name="Wu C.I."/>
            <person name="Wu G."/>
            <person name="Yamamoto D."/>
            <person name="Yang H.P."/>
            <person name="Yang S.P."/>
            <person name="Yorke J.A."/>
            <person name="Yoshida K."/>
            <person name="Zdobnov E."/>
            <person name="Zhang P."/>
            <person name="Zhang Y."/>
            <person name="Zimin A.V."/>
            <person name="Baldwin J."/>
            <person name="Abdouelleil A."/>
            <person name="Abdulkadir J."/>
            <person name="Abebe A."/>
            <person name="Abera B."/>
            <person name="Abreu J."/>
            <person name="Acer S.C."/>
            <person name="Aftuck L."/>
            <person name="Alexander A."/>
            <person name="An P."/>
            <person name="Anderson E."/>
            <person name="Anderson S."/>
            <person name="Arachi H."/>
            <person name="Azer M."/>
            <person name="Bachantsang P."/>
            <person name="Barry A."/>
            <person name="Bayul T."/>
            <person name="Berlin A."/>
            <person name="Bessette D."/>
            <person name="Bloom T."/>
            <person name="Blye J."/>
            <person name="Boguslavskiy L."/>
            <person name="Bonnet C."/>
            <person name="Boukhgalter B."/>
            <person name="Bourzgui I."/>
            <person name="Brown A."/>
            <person name="Cahill P."/>
            <person name="Channer S."/>
            <person name="Cheshatsang Y."/>
            <person name="Chuda L."/>
            <person name="Citroen M."/>
            <person name="Collymore A."/>
            <person name="Cooke P."/>
            <person name="Costello M."/>
            <person name="D'Aco K."/>
            <person name="Daza R."/>
            <person name="De Haan G."/>
            <person name="DeGray S."/>
            <person name="DeMaso C."/>
            <person name="Dhargay N."/>
            <person name="Dooley K."/>
            <person name="Dooley E."/>
            <person name="Doricent M."/>
            <person name="Dorje P."/>
            <person name="Dorjee K."/>
            <person name="Dupes A."/>
            <person name="Elong R."/>
            <person name="Falk J."/>
            <person name="Farina A."/>
            <person name="Faro S."/>
            <person name="Ferguson D."/>
            <person name="Fisher S."/>
            <person name="Foley C.D."/>
            <person name="Franke A."/>
            <person name="Friedrich D."/>
            <person name="Gadbois L."/>
            <person name="Gearin G."/>
            <person name="Gearin C.R."/>
            <person name="Giannoukos G."/>
            <person name="Goode T."/>
            <person name="Graham J."/>
            <person name="Grandbois E."/>
            <person name="Grewal S."/>
            <person name="Gyaltsen K."/>
            <person name="Hafez N."/>
            <person name="Hagos B."/>
            <person name="Hall J."/>
            <person name="Henson C."/>
            <person name="Hollinger A."/>
            <person name="Honan T."/>
            <person name="Huard M.D."/>
            <person name="Hughes L."/>
            <person name="Hurhula B."/>
            <person name="Husby M.E."/>
            <person name="Kamat A."/>
            <person name="Kanga B."/>
            <person name="Kashin S."/>
            <person name="Khazanovich D."/>
            <person name="Kisner P."/>
            <person name="Lance K."/>
            <person name="Lara M."/>
            <person name="Lee W."/>
            <person name="Lennon N."/>
            <person name="Letendre F."/>
            <person name="LeVine R."/>
            <person name="Lipovsky A."/>
            <person name="Liu X."/>
            <person name="Liu J."/>
            <person name="Liu S."/>
            <person name="Lokyitsang T."/>
            <person name="Lokyitsang Y."/>
            <person name="Lubonja R."/>
            <person name="Lui A."/>
            <person name="MacDonald P."/>
            <person name="Magnisalis V."/>
            <person name="Maru K."/>
            <person name="Matthews C."/>
            <person name="McCusker W."/>
            <person name="McDonough S."/>
            <person name="Mehta T."/>
            <person name="Meldrim J."/>
            <person name="Meneus L."/>
            <person name="Mihai O."/>
            <person name="Mihalev A."/>
            <person name="Mihova T."/>
            <person name="Mittelman R."/>
            <person name="Mlenga V."/>
            <person name="Montmayeur A."/>
            <person name="Mulrain L."/>
            <person name="Navidi A."/>
            <person name="Naylor J."/>
            <person name="Negash T."/>
            <person name="Nguyen T."/>
            <person name="Nguyen N."/>
            <person name="Nicol R."/>
            <person name="Norbu C."/>
            <person name="Norbu N."/>
            <person name="Novod N."/>
            <person name="O'Neill B."/>
            <person name="Osman S."/>
            <person name="Markiewicz E."/>
            <person name="Oyono O.L."/>
            <person name="Patti C."/>
            <person name="Phunkhang P."/>
            <person name="Pierre F."/>
            <person name="Priest M."/>
            <person name="Raghuraman S."/>
            <person name="Rege F."/>
            <person name="Reyes R."/>
            <person name="Rise C."/>
            <person name="Rogov P."/>
            <person name="Ross K."/>
            <person name="Ryan E."/>
            <person name="Settipalli S."/>
            <person name="Shea T."/>
            <person name="Sherpa N."/>
            <person name="Shi L."/>
            <person name="Shih D."/>
            <person name="Sparrow T."/>
            <person name="Spaulding J."/>
            <person name="Stalker J."/>
            <person name="Stange-Thomann N."/>
            <person name="Stavropoulos S."/>
            <person name="Stone C."/>
            <person name="Strader C."/>
            <person name="Tesfaye S."/>
            <person name="Thomson T."/>
            <person name="Thoulutsang Y."/>
            <person name="Thoulutsang D."/>
            <person name="Topham K."/>
            <person name="Topping I."/>
            <person name="Tsamla T."/>
            <person name="Vassiliev H."/>
            <person name="Vo A."/>
            <person name="Wangchuk T."/>
            <person name="Wangdi T."/>
            <person name="Weiand M."/>
            <person name="Wilkinson J."/>
            <person name="Wilson A."/>
            <person name="Yadav S."/>
            <person name="Young G."/>
            <person name="Yu Q."/>
            <person name="Zembek L."/>
            <person name="Zhong D."/>
            <person name="Zimmer A."/>
            <person name="Zwirko Z."/>
            <person name="Jaffe D.B."/>
            <person name="Alvarez P."/>
            <person name="Brockman W."/>
            <person name="Butler J."/>
            <person name="Chin C."/>
            <person name="Gnerre S."/>
            <person name="Grabherr M."/>
            <person name="Kleber M."/>
            <person name="Mauceli E."/>
            <person name="MacCallum I."/>
        </authorList>
    </citation>
    <scope>NUCLEOTIDE SEQUENCE [LARGE SCALE GENOMIC DNA]</scope>
    <source>
        <strain evidence="11">Tucson 15010-1051.87</strain>
    </source>
</reference>
<evidence type="ECO:0000256" key="8">
    <source>
        <dbReference type="SAM" id="MobiDB-lite"/>
    </source>
</evidence>
<evidence type="ECO:0000313" key="11">
    <source>
        <dbReference type="Proteomes" id="UP000008792"/>
    </source>
</evidence>
<feature type="compositionally biased region" description="Polar residues" evidence="8">
    <location>
        <begin position="206"/>
        <end position="216"/>
    </location>
</feature>
<dbReference type="GO" id="GO:0006325">
    <property type="term" value="P:chromatin organization"/>
    <property type="evidence" value="ECO:0007669"/>
    <property type="project" value="UniProtKB-KW"/>
</dbReference>
<dbReference type="PANTHER" id="PTHR10880">
    <property type="entry name" value="MORTALITY FACTOR 4-LIKE PROTEIN"/>
    <property type="match status" value="1"/>
</dbReference>
<evidence type="ECO:0000313" key="10">
    <source>
        <dbReference type="EMBL" id="EDW67215.2"/>
    </source>
</evidence>
<dbReference type="Pfam" id="PF11717">
    <property type="entry name" value="Tudor-knot"/>
    <property type="match status" value="1"/>
</dbReference>
<feature type="compositionally biased region" description="Basic residues" evidence="8">
    <location>
        <begin position="120"/>
        <end position="129"/>
    </location>
</feature>
<dbReference type="InParanoid" id="B4LZY7"/>
<dbReference type="EMBL" id="CH940650">
    <property type="protein sequence ID" value="EDW67215.2"/>
    <property type="molecule type" value="Genomic_DNA"/>
</dbReference>
<evidence type="ECO:0000256" key="5">
    <source>
        <dbReference type="ARBA" id="ARBA00023163"/>
    </source>
</evidence>
<evidence type="ECO:0000256" key="2">
    <source>
        <dbReference type="ARBA" id="ARBA00022763"/>
    </source>
</evidence>
<keyword evidence="2" id="KW-0227">DNA damage</keyword>